<dbReference type="GO" id="GO:0004930">
    <property type="term" value="F:G protein-coupled receptor activity"/>
    <property type="evidence" value="ECO:0007669"/>
    <property type="project" value="InterPro"/>
</dbReference>
<evidence type="ECO:0000256" key="5">
    <source>
        <dbReference type="ARBA" id="ARBA00023170"/>
    </source>
</evidence>
<evidence type="ECO:0000259" key="8">
    <source>
        <dbReference type="Pfam" id="PF01094"/>
    </source>
</evidence>
<dbReference type="InterPro" id="IPR001828">
    <property type="entry name" value="ANF_lig-bd_rcpt"/>
</dbReference>
<keyword evidence="5" id="KW-0675">Receptor</keyword>
<dbReference type="InterPro" id="IPR050726">
    <property type="entry name" value="mGluR"/>
</dbReference>
<feature type="transmembrane region" description="Helical" evidence="7">
    <location>
        <begin position="935"/>
        <end position="958"/>
    </location>
</feature>
<proteinExistence type="predicted"/>
<dbReference type="GO" id="GO:0016020">
    <property type="term" value="C:membrane"/>
    <property type="evidence" value="ECO:0007669"/>
    <property type="project" value="UniProtKB-SubCell"/>
</dbReference>
<dbReference type="PRINTS" id="PR00248">
    <property type="entry name" value="GPCRMGR"/>
</dbReference>
<dbReference type="OrthoDB" id="425344at2759"/>
<dbReference type="InterPro" id="IPR000337">
    <property type="entry name" value="GPCR_3"/>
</dbReference>
<evidence type="ECO:0000313" key="10">
    <source>
        <dbReference type="Proteomes" id="UP000593567"/>
    </source>
</evidence>
<comment type="caution">
    <text evidence="9">The sequence shown here is derived from an EMBL/GenBank/DDBJ whole genome shotgun (WGS) entry which is preliminary data.</text>
</comment>
<keyword evidence="3 7" id="KW-1133">Transmembrane helix</keyword>
<accession>A0A7J7IUG3</accession>
<dbReference type="InterPro" id="IPR028082">
    <property type="entry name" value="Peripla_BP_I"/>
</dbReference>
<dbReference type="Gene3D" id="3.40.50.2300">
    <property type="match status" value="4"/>
</dbReference>
<dbReference type="SUPFAM" id="SSF53822">
    <property type="entry name" value="Periplasmic binding protein-like I"/>
    <property type="match status" value="2"/>
</dbReference>
<gene>
    <name evidence="9" type="ORF">EB796_024541</name>
</gene>
<evidence type="ECO:0000256" key="4">
    <source>
        <dbReference type="ARBA" id="ARBA00023136"/>
    </source>
</evidence>
<organism evidence="9 10">
    <name type="scientific">Bugula neritina</name>
    <name type="common">Brown bryozoan</name>
    <name type="synonym">Sertularia neritina</name>
    <dbReference type="NCBI Taxonomy" id="10212"/>
    <lineage>
        <taxon>Eukaryota</taxon>
        <taxon>Metazoa</taxon>
        <taxon>Spiralia</taxon>
        <taxon>Lophotrochozoa</taxon>
        <taxon>Bryozoa</taxon>
        <taxon>Gymnolaemata</taxon>
        <taxon>Cheilostomatida</taxon>
        <taxon>Flustrina</taxon>
        <taxon>Buguloidea</taxon>
        <taxon>Bugulidae</taxon>
        <taxon>Bugula</taxon>
    </lineage>
</organism>
<comment type="subcellular location">
    <subcellularLocation>
        <location evidence="1">Membrane</location>
        <topology evidence="1">Multi-pass membrane protein</topology>
    </subcellularLocation>
</comment>
<dbReference type="Proteomes" id="UP000593567">
    <property type="component" value="Unassembled WGS sequence"/>
</dbReference>
<sequence>MGVWSAATKIRKETWMVPDTTCSIADQFINLGFVGTLYSSNTRETAAFLHHMDVPIISPTATLAELSDRTRYGTLWRTIPSDILQAKALIDMVLKMEWTYISLVHTDDDYGVAGAQSVQDYAEARGVCISKVLKVNVSPENLVAHFRHLTYEMITDETNATIYFGQNDAGNNLIEHYLERIKKRTANPVKVILASDALRISAHLLDLFATSTNSDKLNLYTVSHFSDKSKQVELRQYFDARMAGELNGSADVTKMIEKFNLECERQHNENCDIPGDYMSNMVEAVLTYAAAFKLSYQQLCSDTDGICDQIKHTQTVYSTINDVIRNRLSKSKLDNGYIGDSSGLIYTLNQVKNNSTSDVIGYFSNSNSWELSSQFLRSNQIKSRCTEKSTCGFKCFPKDPQYIFEKRNSPYIIAFSHKLDYQLEDHHCGDQVTNTGFLRMEAFYYIVNKMRNITGIDFSTLFIETCNPHFRIQSIMSKLFKNENMMSLVDTQGRKYELPVRNIAVYIGDGSADGSMLIQSYLKPHKIIQISQSGTSDWVRHSPQFPMFLKTAPSTQYDAIVIIDILIKNGWDTIGLLYTESAYGEDSKESILRYAQKKGICVSYIKNLGLTKSSGVTVARDIKNKLNDDELKHCLPKPFVIIAEHQMLRLILQELSLYTPWKQNGHFFVGGASWGSMQEIINGVEDGVIGSLTVTYVNNYINLDSKGINDFQDYVELQNPKNNAKNYYFIKFWQNHFECFLPHQQNPQQKSCDPSLSLKDTNYHFSSQPQKVLNFKDDQVVKNILLAGLLFANGYRVAKAKQCFTPTDIECSQLFHTSSGRKILFDEIKAAKIPSTMTGVYNTIQPFNESGELPPDYTVYTITRKENITKYETLYDIKDNTIYPLKPSLVHSAQNKGTNKCGIKPVCAKIIDGKHPEDVLNTSVKQVSLPTTHSWLLPILVTLLVLLTTLTVLSLLIAHKRKWFQNKKDCNIKNTPDHDQQSLSNAQNEASLTEELHCFAYIQAQSMNTQEPGNEVNVSPLEGHSYETILPAKTTMHDDSNLADLHLGSSSSCSSLSINSLASQ</sequence>
<feature type="domain" description="Receptor ligand binding region" evidence="8">
    <location>
        <begin position="447"/>
        <end position="863"/>
    </location>
</feature>
<dbReference type="AlphaFoldDB" id="A0A7J7IUG3"/>
<dbReference type="Pfam" id="PF01094">
    <property type="entry name" value="ANF_receptor"/>
    <property type="match status" value="2"/>
</dbReference>
<keyword evidence="10" id="KW-1185">Reference proteome</keyword>
<dbReference type="EMBL" id="VXIV02003427">
    <property type="protein sequence ID" value="KAF6017146.1"/>
    <property type="molecule type" value="Genomic_DNA"/>
</dbReference>
<keyword evidence="6" id="KW-0325">Glycoprotein</keyword>
<reference evidence="9" key="1">
    <citation type="submission" date="2020-06" db="EMBL/GenBank/DDBJ databases">
        <title>Draft genome of Bugula neritina, a colonial animal packing powerful symbionts and potential medicines.</title>
        <authorList>
            <person name="Rayko M."/>
        </authorList>
    </citation>
    <scope>NUCLEOTIDE SEQUENCE [LARGE SCALE GENOMIC DNA]</scope>
    <source>
        <strain evidence="9">Kwan_BN1</strain>
    </source>
</reference>
<evidence type="ECO:0000256" key="7">
    <source>
        <dbReference type="SAM" id="Phobius"/>
    </source>
</evidence>
<evidence type="ECO:0000256" key="6">
    <source>
        <dbReference type="ARBA" id="ARBA00023180"/>
    </source>
</evidence>
<feature type="domain" description="Receptor ligand binding region" evidence="8">
    <location>
        <begin position="32"/>
        <end position="314"/>
    </location>
</feature>
<evidence type="ECO:0000256" key="3">
    <source>
        <dbReference type="ARBA" id="ARBA00022989"/>
    </source>
</evidence>
<dbReference type="PANTHER" id="PTHR24060">
    <property type="entry name" value="METABOTROPIC GLUTAMATE RECEPTOR"/>
    <property type="match status" value="1"/>
</dbReference>
<keyword evidence="2 7" id="KW-0812">Transmembrane</keyword>
<name>A0A7J7IUG3_BUGNE</name>
<evidence type="ECO:0000256" key="1">
    <source>
        <dbReference type="ARBA" id="ARBA00004141"/>
    </source>
</evidence>
<keyword evidence="4 7" id="KW-0472">Membrane</keyword>
<evidence type="ECO:0000313" key="9">
    <source>
        <dbReference type="EMBL" id="KAF6017146.1"/>
    </source>
</evidence>
<evidence type="ECO:0000256" key="2">
    <source>
        <dbReference type="ARBA" id="ARBA00022692"/>
    </source>
</evidence>
<protein>
    <recommendedName>
        <fullName evidence="8">Receptor ligand binding region domain-containing protein</fullName>
    </recommendedName>
</protein>